<dbReference type="PANTHER" id="PTHR10824:SF4">
    <property type="entry name" value="ACYL-COENZYME A THIOESTERASE 1-LIKE"/>
    <property type="match status" value="1"/>
</dbReference>
<feature type="domain" description="BAAT/Acyl-CoA thioester hydrolase C-terminal" evidence="1">
    <location>
        <begin position="72"/>
        <end position="258"/>
    </location>
</feature>
<evidence type="ECO:0000313" key="3">
    <source>
        <dbReference type="Proteomes" id="UP000283745"/>
    </source>
</evidence>
<proteinExistence type="predicted"/>
<dbReference type="GO" id="GO:0006631">
    <property type="term" value="P:fatty acid metabolic process"/>
    <property type="evidence" value="ECO:0007669"/>
    <property type="project" value="TreeGrafter"/>
</dbReference>
<name>A0A414J089_9FIRM</name>
<evidence type="ECO:0000259" key="1">
    <source>
        <dbReference type="Pfam" id="PF08840"/>
    </source>
</evidence>
<protein>
    <submittedName>
        <fullName evidence="2">Acyl-CoA thioester hydrolase</fullName>
    </submittedName>
</protein>
<sequence length="313" mass="36102">MKKRHFDVGTDGFYAAYWKCKSDSDCAMIAMIGDDSEDYLARTSVKWLHKLGVNVMTMSPGKKDYGHHNYPLERIEKAIDWLKAHGNQKIGIVGASTTGTLALTAASYFEDITLTIGLTPSDFIWQGFMQGKKDGCKEWPIEGESLFSYKGEPLPYMPFCYKHPDYWHVIEKETKRTGDMINSRKLFDDSEKAHTITEDEMIKIEKINGILLLIGAEDDVLWDTAKYIRRMKQRMKEHPHTCRLEYVIYEHGTHFVFPESMLKTMLPVGSGVFMKLAFQAARKHPKECRSTRLDIDQRVRNAVAEWKSRKRDG</sequence>
<organism evidence="2 3">
    <name type="scientific">Blautia obeum</name>
    <dbReference type="NCBI Taxonomy" id="40520"/>
    <lineage>
        <taxon>Bacteria</taxon>
        <taxon>Bacillati</taxon>
        <taxon>Bacillota</taxon>
        <taxon>Clostridia</taxon>
        <taxon>Lachnospirales</taxon>
        <taxon>Lachnospiraceae</taxon>
        <taxon>Blautia</taxon>
    </lineage>
</organism>
<gene>
    <name evidence="2" type="ORF">DW740_16620</name>
</gene>
<dbReference type="InterPro" id="IPR029058">
    <property type="entry name" value="AB_hydrolase_fold"/>
</dbReference>
<dbReference type="EMBL" id="QSKF01000020">
    <property type="protein sequence ID" value="RHE36551.1"/>
    <property type="molecule type" value="Genomic_DNA"/>
</dbReference>
<comment type="caution">
    <text evidence="2">The sequence shown here is derived from an EMBL/GenBank/DDBJ whole genome shotgun (WGS) entry which is preliminary data.</text>
</comment>
<dbReference type="GO" id="GO:0006637">
    <property type="term" value="P:acyl-CoA metabolic process"/>
    <property type="evidence" value="ECO:0007669"/>
    <property type="project" value="TreeGrafter"/>
</dbReference>
<dbReference type="Proteomes" id="UP000283745">
    <property type="component" value="Unassembled WGS sequence"/>
</dbReference>
<dbReference type="SUPFAM" id="SSF53474">
    <property type="entry name" value="alpha/beta-Hydrolases"/>
    <property type="match status" value="1"/>
</dbReference>
<dbReference type="GO" id="GO:0047617">
    <property type="term" value="F:fatty acyl-CoA hydrolase activity"/>
    <property type="evidence" value="ECO:0007669"/>
    <property type="project" value="TreeGrafter"/>
</dbReference>
<dbReference type="InterPro" id="IPR014940">
    <property type="entry name" value="BAAT_C"/>
</dbReference>
<accession>A0A414J089</accession>
<dbReference type="Gene3D" id="3.40.50.1820">
    <property type="entry name" value="alpha/beta hydrolase"/>
    <property type="match status" value="1"/>
</dbReference>
<keyword evidence="2" id="KW-0378">Hydrolase</keyword>
<dbReference type="RefSeq" id="WP_118050720.1">
    <property type="nucleotide sequence ID" value="NZ_CABJFK010000020.1"/>
</dbReference>
<reference evidence="2 3" key="1">
    <citation type="submission" date="2018-08" db="EMBL/GenBank/DDBJ databases">
        <title>A genome reference for cultivated species of the human gut microbiota.</title>
        <authorList>
            <person name="Zou Y."/>
            <person name="Xue W."/>
            <person name="Luo G."/>
        </authorList>
    </citation>
    <scope>NUCLEOTIDE SEQUENCE [LARGE SCALE GENOMIC DNA]</scope>
    <source>
        <strain evidence="2 3">AM28-23</strain>
    </source>
</reference>
<evidence type="ECO:0000313" key="2">
    <source>
        <dbReference type="EMBL" id="RHE36551.1"/>
    </source>
</evidence>
<dbReference type="Pfam" id="PF08840">
    <property type="entry name" value="BAAT_C"/>
    <property type="match status" value="1"/>
</dbReference>
<dbReference type="AlphaFoldDB" id="A0A414J089"/>
<dbReference type="PANTHER" id="PTHR10824">
    <property type="entry name" value="ACYL-COENZYME A THIOESTERASE-RELATED"/>
    <property type="match status" value="1"/>
</dbReference>